<sequence length="352" mass="39672">MIGTLQNIVNGERIQSSNTTPSPLVLHKLLSMSQDEVIIMEVSSHALTQRRTEGIEFDYCLFSNLHPKHLGYHTTMKEYFSAKLLLFNQLKANGKVIVNQDNPWGIELTKILLSRGKTVYTMGKSDENYLRISSLHSQNSRALVEEPKEYWTIYSPTNGVHNIYNTLMDYLTVKLIGVNQNDILSSIGEFKGIDGRFEIYKLLNGATVIIDYAHTPDAIFYCLTTAKQQSANKITHVFGFRGNRDSSKRKAMLSLTNDLSDKDILTLDDLNAVPSDEMITALNNLHETCGSKKGKIIPDRTLAIKQAIEDSQSGDWVVITGKGHEMYQQNFQLPTDSDRETVNFSTKLNSKN</sequence>
<proteinExistence type="predicted"/>
<dbReference type="RefSeq" id="WP_077591347.1">
    <property type="nucleotide sequence ID" value="NZ_CP019641.1"/>
</dbReference>
<dbReference type="GO" id="GO:0016881">
    <property type="term" value="F:acid-amino acid ligase activity"/>
    <property type="evidence" value="ECO:0007669"/>
    <property type="project" value="InterPro"/>
</dbReference>
<organism evidence="4 5">
    <name type="scientific">Planococcus lenghuensis</name>
    <dbReference type="NCBI Taxonomy" id="2213202"/>
    <lineage>
        <taxon>Bacteria</taxon>
        <taxon>Bacillati</taxon>
        <taxon>Bacillota</taxon>
        <taxon>Bacilli</taxon>
        <taxon>Bacillales</taxon>
        <taxon>Caryophanaceae</taxon>
        <taxon>Planococcus</taxon>
    </lineage>
</organism>
<dbReference type="Pfam" id="PF08245">
    <property type="entry name" value="Mur_ligase_M"/>
    <property type="match status" value="1"/>
</dbReference>
<gene>
    <name evidence="4" type="ORF">B0X71_20315</name>
</gene>
<reference evidence="4 5" key="1">
    <citation type="submission" date="2017-02" db="EMBL/GenBank/DDBJ databases">
        <title>The complete genomic sequence of a novel cold adapted crude oil-degrading bacterium Planococcus qaidamina Y42.</title>
        <authorList>
            <person name="Yang R."/>
        </authorList>
    </citation>
    <scope>NUCLEOTIDE SEQUENCE [LARGE SCALE GENOMIC DNA]</scope>
    <source>
        <strain evidence="4 5">Y42</strain>
        <plasmid evidence="4 5">unnamed1</plasmid>
    </source>
</reference>
<dbReference type="AlphaFoldDB" id="A0A1Q2L4Z9"/>
<evidence type="ECO:0000313" key="4">
    <source>
        <dbReference type="EMBL" id="AQQ55496.1"/>
    </source>
</evidence>
<dbReference type="InterPro" id="IPR036615">
    <property type="entry name" value="Mur_ligase_C_dom_sf"/>
</dbReference>
<dbReference type="InterPro" id="IPR004101">
    <property type="entry name" value="Mur_ligase_C"/>
</dbReference>
<evidence type="ECO:0000259" key="3">
    <source>
        <dbReference type="Pfam" id="PF08245"/>
    </source>
</evidence>
<dbReference type="EMBL" id="CP019641">
    <property type="protein sequence ID" value="AQQ55496.1"/>
    <property type="molecule type" value="Genomic_DNA"/>
</dbReference>
<dbReference type="InterPro" id="IPR013221">
    <property type="entry name" value="Mur_ligase_cen"/>
</dbReference>
<keyword evidence="4" id="KW-0614">Plasmid</keyword>
<dbReference type="SUPFAM" id="SSF53244">
    <property type="entry name" value="MurD-like peptide ligases, peptide-binding domain"/>
    <property type="match status" value="1"/>
</dbReference>
<dbReference type="Proteomes" id="UP000188184">
    <property type="component" value="Plasmid unnamed1"/>
</dbReference>
<name>A0A1Q2L4Z9_9BACL</name>
<accession>A0A1Q2L4Z9</accession>
<evidence type="ECO:0000259" key="2">
    <source>
        <dbReference type="Pfam" id="PF02875"/>
    </source>
</evidence>
<dbReference type="InterPro" id="IPR036565">
    <property type="entry name" value="Mur-like_cat_sf"/>
</dbReference>
<dbReference type="PANTHER" id="PTHR23135">
    <property type="entry name" value="MUR LIGASE FAMILY MEMBER"/>
    <property type="match status" value="1"/>
</dbReference>
<dbReference type="Pfam" id="PF02875">
    <property type="entry name" value="Mur_ligase_C"/>
    <property type="match status" value="1"/>
</dbReference>
<keyword evidence="5" id="KW-1185">Reference proteome</keyword>
<dbReference type="PANTHER" id="PTHR23135:SF4">
    <property type="entry name" value="UDP-N-ACETYLMURAMOYL-L-ALANYL-D-GLUTAMATE--2,6-DIAMINOPIMELATE LIGASE MURE HOMOLOG, CHLOROPLASTIC"/>
    <property type="match status" value="1"/>
</dbReference>
<evidence type="ECO:0000313" key="5">
    <source>
        <dbReference type="Proteomes" id="UP000188184"/>
    </source>
</evidence>
<evidence type="ECO:0008006" key="6">
    <source>
        <dbReference type="Google" id="ProtNLM"/>
    </source>
</evidence>
<dbReference type="GO" id="GO:0005524">
    <property type="term" value="F:ATP binding"/>
    <property type="evidence" value="ECO:0007669"/>
    <property type="project" value="InterPro"/>
</dbReference>
<dbReference type="Gene3D" id="3.90.190.20">
    <property type="entry name" value="Mur ligase, C-terminal domain"/>
    <property type="match status" value="1"/>
</dbReference>
<protein>
    <recommendedName>
        <fullName evidence="6">UDP-N-acetylmuramoyl-L-alanyl-D-glutamate--2, 6-diaminopimelate ligase</fullName>
    </recommendedName>
</protein>
<feature type="domain" description="Mur ligase C-terminal" evidence="2">
    <location>
        <begin position="195"/>
        <end position="323"/>
    </location>
</feature>
<dbReference type="SUPFAM" id="SSF53623">
    <property type="entry name" value="MurD-like peptide ligases, catalytic domain"/>
    <property type="match status" value="1"/>
</dbReference>
<geneLocation type="plasmid" evidence="4 5">
    <name>unnamed1</name>
</geneLocation>
<dbReference type="OrthoDB" id="9800958at2"/>
<comment type="pathway">
    <text evidence="1">Cell wall biogenesis; peptidoglycan biosynthesis.</text>
</comment>
<feature type="domain" description="Mur ligase central" evidence="3">
    <location>
        <begin position="2"/>
        <end position="168"/>
    </location>
</feature>
<evidence type="ECO:0000256" key="1">
    <source>
        <dbReference type="ARBA" id="ARBA00004752"/>
    </source>
</evidence>
<dbReference type="KEGG" id="pmar:B0X71_20315"/>
<dbReference type="Gene3D" id="3.40.1190.10">
    <property type="entry name" value="Mur-like, catalytic domain"/>
    <property type="match status" value="1"/>
</dbReference>